<feature type="compositionally biased region" description="Basic and acidic residues" evidence="1">
    <location>
        <begin position="110"/>
        <end position="188"/>
    </location>
</feature>
<evidence type="ECO:0000256" key="1">
    <source>
        <dbReference type="SAM" id="MobiDB-lite"/>
    </source>
</evidence>
<reference evidence="2 3" key="1">
    <citation type="submission" date="2021-11" db="EMBL/GenBank/DDBJ databases">
        <title>Black yeast isolated from Biological Soil Crust.</title>
        <authorList>
            <person name="Kurbessoian T."/>
        </authorList>
    </citation>
    <scope>NUCLEOTIDE SEQUENCE [LARGE SCALE GENOMIC DNA]</scope>
    <source>
        <strain evidence="2 3">CCFEE 5522</strain>
    </source>
</reference>
<dbReference type="Proteomes" id="UP001324427">
    <property type="component" value="Unassembled WGS sequence"/>
</dbReference>
<feature type="compositionally biased region" description="Basic and acidic residues" evidence="1">
    <location>
        <begin position="56"/>
        <end position="68"/>
    </location>
</feature>
<feature type="region of interest" description="Disordered" evidence="1">
    <location>
        <begin position="43"/>
        <end position="69"/>
    </location>
</feature>
<protein>
    <submittedName>
        <fullName evidence="2">Uncharacterized protein</fullName>
    </submittedName>
</protein>
<gene>
    <name evidence="2" type="ORF">LTR36_000610</name>
</gene>
<evidence type="ECO:0000313" key="2">
    <source>
        <dbReference type="EMBL" id="KAK4547653.1"/>
    </source>
</evidence>
<accession>A0AAV9JQC7</accession>
<dbReference type="AlphaFoldDB" id="A0AAV9JQC7"/>
<evidence type="ECO:0000313" key="3">
    <source>
        <dbReference type="Proteomes" id="UP001324427"/>
    </source>
</evidence>
<organism evidence="2 3">
    <name type="scientific">Oleoguttula mirabilis</name>
    <dbReference type="NCBI Taxonomy" id="1507867"/>
    <lineage>
        <taxon>Eukaryota</taxon>
        <taxon>Fungi</taxon>
        <taxon>Dikarya</taxon>
        <taxon>Ascomycota</taxon>
        <taxon>Pezizomycotina</taxon>
        <taxon>Dothideomycetes</taxon>
        <taxon>Dothideomycetidae</taxon>
        <taxon>Mycosphaerellales</taxon>
        <taxon>Teratosphaeriaceae</taxon>
        <taxon>Oleoguttula</taxon>
    </lineage>
</organism>
<name>A0AAV9JQC7_9PEZI</name>
<feature type="region of interest" description="Disordered" evidence="1">
    <location>
        <begin position="110"/>
        <end position="191"/>
    </location>
</feature>
<comment type="caution">
    <text evidence="2">The sequence shown here is derived from an EMBL/GenBank/DDBJ whole genome shotgun (WGS) entry which is preliminary data.</text>
</comment>
<proteinExistence type="predicted"/>
<sequence>MSDVRDELASSQAREAHARKRWIDAIEECTAFEAAAVAARYLDNTLRSKRGKKTKKQQDETTEAKASHDMVAAAFKDSEAQVKSAEQALSTVKASTAQVQRRYDLHMATEKKRVEAAKRRAAEAEAYRKREEARQRRAESEQKRSEQQRPKAEKANGKGARDDRKPHSEENNSKRKHEEEPRRPEAPRVPKMPKVAVARTITAKEKQDWFEACTAAFADKSEMRTFPEPPVQPCRDAGCAAEKHARALKACKCNIREMFKSRTTLKLDRIKFHPDRFSSCADNVRTLMQQKAKEVFVVVNAMFQGR</sequence>
<dbReference type="EMBL" id="JAVFHQ010000010">
    <property type="protein sequence ID" value="KAK4547653.1"/>
    <property type="molecule type" value="Genomic_DNA"/>
</dbReference>
<keyword evidence="3" id="KW-1185">Reference proteome</keyword>